<dbReference type="AlphaFoldDB" id="A0A100YVE1"/>
<proteinExistence type="predicted"/>
<dbReference type="STRING" id="1299998.AUL39_05180"/>
<name>A0A100YVE1_TRASO</name>
<dbReference type="InterPro" id="IPR024962">
    <property type="entry name" value="YukD-like"/>
</dbReference>
<accession>A0A100YVE1</accession>
<evidence type="ECO:0008006" key="3">
    <source>
        <dbReference type="Google" id="ProtNLM"/>
    </source>
</evidence>
<evidence type="ECO:0000313" key="2">
    <source>
        <dbReference type="Proteomes" id="UP000054078"/>
    </source>
</evidence>
<dbReference type="Proteomes" id="UP000054078">
    <property type="component" value="Unassembled WGS sequence"/>
</dbReference>
<dbReference type="RefSeq" id="WP_059054406.1">
    <property type="nucleotide sequence ID" value="NZ_LOJF01000009.1"/>
</dbReference>
<sequence length="88" mass="9920">MRDFVIVTVSDTMKNFDYDLELPTGEDSRSLASDIAQVLKAYDPTRIKFGPPYQLFCQRLNRVLTDGETLADAGVWSGDRLVINGTYK</sequence>
<evidence type="ECO:0000313" key="1">
    <source>
        <dbReference type="EMBL" id="KUH58399.1"/>
    </source>
</evidence>
<organism evidence="1 2">
    <name type="scientific">Tractidigestivibacter scatoligenes</name>
    <name type="common">Olsenella scatoligenes</name>
    <dbReference type="NCBI Taxonomy" id="1299998"/>
    <lineage>
        <taxon>Bacteria</taxon>
        <taxon>Bacillati</taxon>
        <taxon>Actinomycetota</taxon>
        <taxon>Coriobacteriia</taxon>
        <taxon>Coriobacteriales</taxon>
        <taxon>Atopobiaceae</taxon>
        <taxon>Tractidigestivibacter</taxon>
    </lineage>
</organism>
<gene>
    <name evidence="1" type="ORF">AUL39_05180</name>
</gene>
<reference evidence="1 2" key="1">
    <citation type="submission" date="2015-12" db="EMBL/GenBank/DDBJ databases">
        <title>Draft Genome Sequence of Olsenella scatoligenes SK9K4T; a Producer of 3-Methylindole- (skatole) and 4-Methylphenol- (p-cresol) Isolated from Pig Feces.</title>
        <authorList>
            <person name="Li X."/>
            <person name="Borg B."/>
            <person name="Canibe N."/>
        </authorList>
    </citation>
    <scope>NUCLEOTIDE SEQUENCE [LARGE SCALE GENOMIC DNA]</scope>
    <source>
        <strain evidence="1 2">SK9K4</strain>
    </source>
</reference>
<dbReference type="Pfam" id="PF08817">
    <property type="entry name" value="YukD"/>
    <property type="match status" value="1"/>
</dbReference>
<keyword evidence="2" id="KW-1185">Reference proteome</keyword>
<comment type="caution">
    <text evidence="1">The sequence shown here is derived from an EMBL/GenBank/DDBJ whole genome shotgun (WGS) entry which is preliminary data.</text>
</comment>
<dbReference type="EMBL" id="LOJF01000009">
    <property type="protein sequence ID" value="KUH58399.1"/>
    <property type="molecule type" value="Genomic_DNA"/>
</dbReference>
<protein>
    <recommendedName>
        <fullName evidence="3">Ubiquitin-like domain-containing protein</fullName>
    </recommendedName>
</protein>